<dbReference type="AlphaFoldDB" id="A0A5C3LM48"/>
<keyword evidence="10" id="KW-1185">Reference proteome</keyword>
<sequence>MVSQNPLFRGRWTAKKFSATVFNDVWPGVLFFTLVATIVCLVSERTRHNLGISNQLLTVLGTVLGLVISFRTSSAYERYQDGRKMWTNISTASRNLAQMIWIHVSNTRDRTDGEPHQVVLQSIVEKKTMINLHLLRGEEGVNYVDLFPLVCCLPRYANTPPAIPTDADKLPLWWTHDEKGAHLRYRENSVDSEKVLLVNELEDTTLKPARNPLTWRTTIYDHIPLLRFIRWCIRQTFRLPSPPEDKRSRGQIAGLVRSHVPLEIWLKLLEPAIATGVTNNLTLLQDTLSNLERICNTPLPFAYQAHLRISLWLYLFFLPFQIYNSFKYISIPGTAFVSFFLIGFLEIGQEIENPFNYDLNDLDLDHFCFAIQRDLHEITTHTNPEPSDFFNAWNKPFAPADQRNAEKLTRLEGKYTRQAEFHVGEPGIDSIRRTLLQGWREIDNHTRSKEYTGLSCHKNANMTAGNVWIALTRKSNYNIPTHDLISTKATPAVESHGGRKKR</sequence>
<keyword evidence="7 8" id="KW-0472">Membrane</keyword>
<evidence type="ECO:0000313" key="10">
    <source>
        <dbReference type="Proteomes" id="UP000308652"/>
    </source>
</evidence>
<dbReference type="PANTHER" id="PTHR33281:SF19">
    <property type="entry name" value="VOLTAGE-DEPENDENT ANION CHANNEL-FORMING PROTEIN YNEE"/>
    <property type="match status" value="1"/>
</dbReference>
<evidence type="ECO:0000256" key="3">
    <source>
        <dbReference type="ARBA" id="ARBA00022475"/>
    </source>
</evidence>
<organism evidence="9 10">
    <name type="scientific">Crucibulum laeve</name>
    <dbReference type="NCBI Taxonomy" id="68775"/>
    <lineage>
        <taxon>Eukaryota</taxon>
        <taxon>Fungi</taxon>
        <taxon>Dikarya</taxon>
        <taxon>Basidiomycota</taxon>
        <taxon>Agaricomycotina</taxon>
        <taxon>Agaricomycetes</taxon>
        <taxon>Agaricomycetidae</taxon>
        <taxon>Agaricales</taxon>
        <taxon>Agaricineae</taxon>
        <taxon>Nidulariaceae</taxon>
        <taxon>Crucibulum</taxon>
    </lineage>
</organism>
<dbReference type="OrthoDB" id="1368at2759"/>
<protein>
    <submittedName>
        <fullName evidence="9">Bestrophin, RFP-TM, chloride channel-domain-containing protein</fullName>
    </submittedName>
</protein>
<evidence type="ECO:0000256" key="1">
    <source>
        <dbReference type="ARBA" id="ARBA00004651"/>
    </source>
</evidence>
<dbReference type="EMBL" id="ML213634">
    <property type="protein sequence ID" value="TFK34234.1"/>
    <property type="molecule type" value="Genomic_DNA"/>
</dbReference>
<dbReference type="Proteomes" id="UP000308652">
    <property type="component" value="Unassembled WGS sequence"/>
</dbReference>
<keyword evidence="3" id="KW-1003">Cell membrane</keyword>
<evidence type="ECO:0000256" key="2">
    <source>
        <dbReference type="ARBA" id="ARBA00022448"/>
    </source>
</evidence>
<dbReference type="GO" id="GO:0005254">
    <property type="term" value="F:chloride channel activity"/>
    <property type="evidence" value="ECO:0007669"/>
    <property type="project" value="InterPro"/>
</dbReference>
<keyword evidence="5 8" id="KW-1133">Transmembrane helix</keyword>
<evidence type="ECO:0000256" key="4">
    <source>
        <dbReference type="ARBA" id="ARBA00022692"/>
    </source>
</evidence>
<evidence type="ECO:0000256" key="7">
    <source>
        <dbReference type="ARBA" id="ARBA00023136"/>
    </source>
</evidence>
<proteinExistence type="predicted"/>
<reference evidence="9 10" key="1">
    <citation type="journal article" date="2019" name="Nat. Ecol. Evol.">
        <title>Megaphylogeny resolves global patterns of mushroom evolution.</title>
        <authorList>
            <person name="Varga T."/>
            <person name="Krizsan K."/>
            <person name="Foldi C."/>
            <person name="Dima B."/>
            <person name="Sanchez-Garcia M."/>
            <person name="Sanchez-Ramirez S."/>
            <person name="Szollosi G.J."/>
            <person name="Szarkandi J.G."/>
            <person name="Papp V."/>
            <person name="Albert L."/>
            <person name="Andreopoulos W."/>
            <person name="Angelini C."/>
            <person name="Antonin V."/>
            <person name="Barry K.W."/>
            <person name="Bougher N.L."/>
            <person name="Buchanan P."/>
            <person name="Buyck B."/>
            <person name="Bense V."/>
            <person name="Catcheside P."/>
            <person name="Chovatia M."/>
            <person name="Cooper J."/>
            <person name="Damon W."/>
            <person name="Desjardin D."/>
            <person name="Finy P."/>
            <person name="Geml J."/>
            <person name="Haridas S."/>
            <person name="Hughes K."/>
            <person name="Justo A."/>
            <person name="Karasinski D."/>
            <person name="Kautmanova I."/>
            <person name="Kiss B."/>
            <person name="Kocsube S."/>
            <person name="Kotiranta H."/>
            <person name="LaButti K.M."/>
            <person name="Lechner B.E."/>
            <person name="Liimatainen K."/>
            <person name="Lipzen A."/>
            <person name="Lukacs Z."/>
            <person name="Mihaltcheva S."/>
            <person name="Morgado L.N."/>
            <person name="Niskanen T."/>
            <person name="Noordeloos M.E."/>
            <person name="Ohm R.A."/>
            <person name="Ortiz-Santana B."/>
            <person name="Ovrebo C."/>
            <person name="Racz N."/>
            <person name="Riley R."/>
            <person name="Savchenko A."/>
            <person name="Shiryaev A."/>
            <person name="Soop K."/>
            <person name="Spirin V."/>
            <person name="Szebenyi C."/>
            <person name="Tomsovsky M."/>
            <person name="Tulloss R.E."/>
            <person name="Uehling J."/>
            <person name="Grigoriev I.V."/>
            <person name="Vagvolgyi C."/>
            <person name="Papp T."/>
            <person name="Martin F.M."/>
            <person name="Miettinen O."/>
            <person name="Hibbett D.S."/>
            <person name="Nagy L.G."/>
        </authorList>
    </citation>
    <scope>NUCLEOTIDE SEQUENCE [LARGE SCALE GENOMIC DNA]</scope>
    <source>
        <strain evidence="9 10">CBS 166.37</strain>
    </source>
</reference>
<accession>A0A5C3LM48</accession>
<evidence type="ECO:0000256" key="8">
    <source>
        <dbReference type="SAM" id="Phobius"/>
    </source>
</evidence>
<dbReference type="PANTHER" id="PTHR33281">
    <property type="entry name" value="UPF0187 PROTEIN YNEE"/>
    <property type="match status" value="1"/>
</dbReference>
<gene>
    <name evidence="9" type="ORF">BDQ12DRAFT_707075</name>
</gene>
<keyword evidence="4 8" id="KW-0812">Transmembrane</keyword>
<name>A0A5C3LM48_9AGAR</name>
<keyword evidence="2" id="KW-0813">Transport</keyword>
<evidence type="ECO:0000256" key="6">
    <source>
        <dbReference type="ARBA" id="ARBA00023065"/>
    </source>
</evidence>
<dbReference type="Pfam" id="PF25539">
    <property type="entry name" value="Bestrophin_2"/>
    <property type="match status" value="2"/>
</dbReference>
<comment type="subcellular location">
    <subcellularLocation>
        <location evidence="1">Cell membrane</location>
        <topology evidence="1">Multi-pass membrane protein</topology>
    </subcellularLocation>
</comment>
<feature type="transmembrane region" description="Helical" evidence="8">
    <location>
        <begin position="21"/>
        <end position="44"/>
    </location>
</feature>
<dbReference type="InterPro" id="IPR044669">
    <property type="entry name" value="YneE/VCCN1/2-like"/>
</dbReference>
<feature type="transmembrane region" description="Helical" evidence="8">
    <location>
        <begin position="56"/>
        <end position="76"/>
    </location>
</feature>
<evidence type="ECO:0000256" key="5">
    <source>
        <dbReference type="ARBA" id="ARBA00022989"/>
    </source>
</evidence>
<evidence type="ECO:0000313" key="9">
    <source>
        <dbReference type="EMBL" id="TFK34234.1"/>
    </source>
</evidence>
<keyword evidence="6" id="KW-0406">Ion transport</keyword>
<dbReference type="GO" id="GO:0005886">
    <property type="term" value="C:plasma membrane"/>
    <property type="evidence" value="ECO:0007669"/>
    <property type="project" value="UniProtKB-SubCell"/>
</dbReference>
<dbReference type="STRING" id="68775.A0A5C3LM48"/>